<dbReference type="SUPFAM" id="SSF141868">
    <property type="entry name" value="EAL domain-like"/>
    <property type="match status" value="1"/>
</dbReference>
<organism evidence="3 4">
    <name type="scientific">Egicoccus halophilus</name>
    <dbReference type="NCBI Taxonomy" id="1670830"/>
    <lineage>
        <taxon>Bacteria</taxon>
        <taxon>Bacillati</taxon>
        <taxon>Actinomycetota</taxon>
        <taxon>Nitriliruptoria</taxon>
        <taxon>Egicoccales</taxon>
        <taxon>Egicoccaceae</taxon>
        <taxon>Egicoccus</taxon>
    </lineage>
</organism>
<dbReference type="InterPro" id="IPR001633">
    <property type="entry name" value="EAL_dom"/>
</dbReference>
<proteinExistence type="predicted"/>
<accession>A0A8J3AE09</accession>
<dbReference type="SMART" id="SM00267">
    <property type="entry name" value="GGDEF"/>
    <property type="match status" value="1"/>
</dbReference>
<reference evidence="3" key="1">
    <citation type="journal article" date="2014" name="Int. J. Syst. Evol. Microbiol.">
        <title>Complete genome sequence of Corynebacterium casei LMG S-19264T (=DSM 44701T), isolated from a smear-ripened cheese.</title>
        <authorList>
            <consortium name="US DOE Joint Genome Institute (JGI-PGF)"/>
            <person name="Walter F."/>
            <person name="Albersmeier A."/>
            <person name="Kalinowski J."/>
            <person name="Ruckert C."/>
        </authorList>
    </citation>
    <scope>NUCLEOTIDE SEQUENCE</scope>
    <source>
        <strain evidence="3">CGMCC 1.14988</strain>
    </source>
</reference>
<dbReference type="Proteomes" id="UP000650511">
    <property type="component" value="Unassembled WGS sequence"/>
</dbReference>
<dbReference type="CDD" id="cd01949">
    <property type="entry name" value="GGDEF"/>
    <property type="match status" value="1"/>
</dbReference>
<dbReference type="AlphaFoldDB" id="A0A8J3AE09"/>
<dbReference type="PROSITE" id="PS50883">
    <property type="entry name" value="EAL"/>
    <property type="match status" value="1"/>
</dbReference>
<dbReference type="Pfam" id="PF01590">
    <property type="entry name" value="GAF"/>
    <property type="match status" value="1"/>
</dbReference>
<protein>
    <recommendedName>
        <fullName evidence="5">Diguanylate cyclase (GGDEF) domain-containing protein</fullName>
    </recommendedName>
</protein>
<dbReference type="NCBIfam" id="TIGR00254">
    <property type="entry name" value="GGDEF"/>
    <property type="match status" value="1"/>
</dbReference>
<dbReference type="PANTHER" id="PTHR33121">
    <property type="entry name" value="CYCLIC DI-GMP PHOSPHODIESTERASE PDEF"/>
    <property type="match status" value="1"/>
</dbReference>
<dbReference type="RefSeq" id="WP_165404102.1">
    <property type="nucleotide sequence ID" value="NZ_BMHA01000006.1"/>
</dbReference>
<dbReference type="Gene3D" id="3.20.20.450">
    <property type="entry name" value="EAL domain"/>
    <property type="match status" value="1"/>
</dbReference>
<dbReference type="InterPro" id="IPR050706">
    <property type="entry name" value="Cyclic-di-GMP_PDE-like"/>
</dbReference>
<dbReference type="PANTHER" id="PTHR33121:SF79">
    <property type="entry name" value="CYCLIC DI-GMP PHOSPHODIESTERASE PDED-RELATED"/>
    <property type="match status" value="1"/>
</dbReference>
<comment type="caution">
    <text evidence="3">The sequence shown here is derived from an EMBL/GenBank/DDBJ whole genome shotgun (WGS) entry which is preliminary data.</text>
</comment>
<evidence type="ECO:0000313" key="3">
    <source>
        <dbReference type="EMBL" id="GGI06546.1"/>
    </source>
</evidence>
<dbReference type="SMART" id="SM00065">
    <property type="entry name" value="GAF"/>
    <property type="match status" value="1"/>
</dbReference>
<dbReference type="InterPro" id="IPR029787">
    <property type="entry name" value="Nucleotide_cyclase"/>
</dbReference>
<dbReference type="Gene3D" id="3.30.70.270">
    <property type="match status" value="1"/>
</dbReference>
<evidence type="ECO:0000259" key="2">
    <source>
        <dbReference type="PROSITE" id="PS50887"/>
    </source>
</evidence>
<dbReference type="PROSITE" id="PS50887">
    <property type="entry name" value="GGDEF"/>
    <property type="match status" value="1"/>
</dbReference>
<name>A0A8J3AE09_9ACTN</name>
<keyword evidence="4" id="KW-1185">Reference proteome</keyword>
<reference evidence="3" key="2">
    <citation type="submission" date="2020-09" db="EMBL/GenBank/DDBJ databases">
        <authorList>
            <person name="Sun Q."/>
            <person name="Zhou Y."/>
        </authorList>
    </citation>
    <scope>NUCLEOTIDE SEQUENCE</scope>
    <source>
        <strain evidence="3">CGMCC 1.14988</strain>
    </source>
</reference>
<dbReference type="InterPro" id="IPR003018">
    <property type="entry name" value="GAF"/>
</dbReference>
<evidence type="ECO:0008006" key="5">
    <source>
        <dbReference type="Google" id="ProtNLM"/>
    </source>
</evidence>
<dbReference type="CDD" id="cd01948">
    <property type="entry name" value="EAL"/>
    <property type="match status" value="1"/>
</dbReference>
<dbReference type="FunFam" id="3.30.70.270:FF:000001">
    <property type="entry name" value="Diguanylate cyclase domain protein"/>
    <property type="match status" value="1"/>
</dbReference>
<dbReference type="EMBL" id="BMHA01000006">
    <property type="protein sequence ID" value="GGI06546.1"/>
    <property type="molecule type" value="Genomic_DNA"/>
</dbReference>
<dbReference type="SUPFAM" id="SSF55073">
    <property type="entry name" value="Nucleotide cyclase"/>
    <property type="match status" value="1"/>
</dbReference>
<evidence type="ECO:0000259" key="1">
    <source>
        <dbReference type="PROSITE" id="PS50883"/>
    </source>
</evidence>
<feature type="domain" description="EAL" evidence="1">
    <location>
        <begin position="708"/>
        <end position="968"/>
    </location>
</feature>
<dbReference type="SMART" id="SM00052">
    <property type="entry name" value="EAL"/>
    <property type="match status" value="1"/>
</dbReference>
<feature type="domain" description="GGDEF" evidence="2">
    <location>
        <begin position="568"/>
        <end position="700"/>
    </location>
</feature>
<dbReference type="InterPro" id="IPR043128">
    <property type="entry name" value="Rev_trsase/Diguanyl_cyclase"/>
</dbReference>
<dbReference type="InterPro" id="IPR000160">
    <property type="entry name" value="GGDEF_dom"/>
</dbReference>
<dbReference type="InterPro" id="IPR029016">
    <property type="entry name" value="GAF-like_dom_sf"/>
</dbReference>
<dbReference type="Gene3D" id="3.30.450.40">
    <property type="match status" value="1"/>
</dbReference>
<dbReference type="Pfam" id="PF00563">
    <property type="entry name" value="EAL"/>
    <property type="match status" value="1"/>
</dbReference>
<dbReference type="InterPro" id="IPR035919">
    <property type="entry name" value="EAL_sf"/>
</dbReference>
<dbReference type="SUPFAM" id="SSF55781">
    <property type="entry name" value="GAF domain-like"/>
    <property type="match status" value="1"/>
</dbReference>
<dbReference type="GO" id="GO:0071111">
    <property type="term" value="F:cyclic-guanylate-specific phosphodiesterase activity"/>
    <property type="evidence" value="ECO:0007669"/>
    <property type="project" value="InterPro"/>
</dbReference>
<sequence length="974" mass="103951">MAVRRRAGGDPVGDAPAETRETAAATTALIVGHVRQRAGEQGVERLLALAGVPFTSTELSDERRWFAYDTRIRLFAAAVEVLDDPDACFAIGATALANTSLAPAIVLLIRTLGSPQQVFRQLPSAVTKFSTTSTMTMLEVGKQHAEIVYVLHDGYVHSRLDCDYARGLISTVPAFFGLPAAHVEHLACESDGADACHYRVTWRTRPRWWQRRRGTSIPAPTSTELRALRGQLHALQSAASDLVDSDDLHAALARITERAASAVVAPAYLLAVQHADGVKRLVHSAGLEPAEAGDLGRRLLAGEYLGPNIVVVDVASARRHYGRLAAVYAPSHRGFEEERTLLASYAAHAAAALDLVLASEASRRGEARAHDLLVLAHRLSLTRSEDEVATVTVQAVPAITGARRSTLLRWDPAVGSLRASATVGLAADEHDALLAAALRPDDTPELARMLTRLEPALLRRAGASPSMRQLLQAAGADHVLAVPLIAGDQLLGVLTAAHGPQAPDSWPDEAASSGLDGLAKQSAAALYNARLLAQVRHQAHHDGLTGLPNRALFMQDLEVCLETASAPNAVAVLFCDLDDFKQVNDRLGHAIGDELLRQVAARLRSLLRGGDSVARLSGDEFAIVVCAPDVDLVAREIADRLTAQFATPFRLDGREVRVTTSVGVAVCHADDDGDRLLRRADAAMYVAKQRGRNQVADADEAPRRATVDRSTVAELRRAITQDELTLHFQPVVRLDHHDGRTVVGGVAAQEALVRWPHPQLGLLSPAAFLPAAEHSGSVADLDLWALRAATAAAGAWTDTDEPSHVAVNLSAQTLVDRRLPGTVRAALAAADLEPGQLTLEVIESRSLVDLPGVVEQLTELRRLGLRIALDDFGTGFSTLSWLQRLPIDQIKLDRSFVTALHETADADALIEGVVALARALDIELVAEGVETAAQLDALSAAGCRFVQGYLLAPPSATALGRGDRLAPLQDPVGT</sequence>
<dbReference type="Pfam" id="PF00990">
    <property type="entry name" value="GGDEF"/>
    <property type="match status" value="1"/>
</dbReference>
<gene>
    <name evidence="3" type="ORF">GCM10011354_19630</name>
</gene>
<evidence type="ECO:0000313" key="4">
    <source>
        <dbReference type="Proteomes" id="UP000650511"/>
    </source>
</evidence>